<evidence type="ECO:0000313" key="3">
    <source>
        <dbReference type="Proteomes" id="UP001303701"/>
    </source>
</evidence>
<dbReference type="EMBL" id="CP134501">
    <property type="protein sequence ID" value="WNF34322.1"/>
    <property type="molecule type" value="Genomic_DNA"/>
</dbReference>
<dbReference type="InterPro" id="IPR025237">
    <property type="entry name" value="DUF4183"/>
</dbReference>
<name>A0ABY9WJR4_9BACI</name>
<reference evidence="2 3" key="1">
    <citation type="submission" date="2023-09" db="EMBL/GenBank/DDBJ databases">
        <title>Different Types of Thermotolerant Ring-Cleaving Dioxygenases derived from Aeribacillus composti HB-1 applied for multiple aromatic hydrocarbons removal.</title>
        <authorList>
            <person name="Cao L."/>
            <person name="Li M."/>
            <person name="Ma T."/>
        </authorList>
    </citation>
    <scope>NUCLEOTIDE SEQUENCE [LARGE SCALE GENOMIC DNA]</scope>
    <source>
        <strain evidence="2 3">HB-1</strain>
    </source>
</reference>
<evidence type="ECO:0000259" key="1">
    <source>
        <dbReference type="Pfam" id="PF13799"/>
    </source>
</evidence>
<sequence length="120" mass="14020">MKENHTIDVPFLYDWVRSASRLHMNVRLHTKRKPLKAETFYYYALADGKKTIYTDADQIKEFTNKGILDPKDVSYIRLFINGVLQPPNIYEVKKGMLRLKSSDVPQKGVPIILEFISIYL</sequence>
<protein>
    <submittedName>
        <fullName evidence="2">DUF4183 domain-containing protein</fullName>
    </submittedName>
</protein>
<accession>A0ABY9WJR4</accession>
<dbReference type="GeneID" id="301125625"/>
<feature type="domain" description="DUF4183" evidence="1">
    <location>
        <begin position="44"/>
        <end position="115"/>
    </location>
</feature>
<dbReference type="Pfam" id="PF13799">
    <property type="entry name" value="DUF4183"/>
    <property type="match status" value="1"/>
</dbReference>
<proteinExistence type="predicted"/>
<dbReference type="RefSeq" id="WP_311067117.1">
    <property type="nucleotide sequence ID" value="NZ_CP134501.1"/>
</dbReference>
<gene>
    <name evidence="2" type="ORF">RI196_06590</name>
</gene>
<evidence type="ECO:0000313" key="2">
    <source>
        <dbReference type="EMBL" id="WNF34322.1"/>
    </source>
</evidence>
<organism evidence="2 3">
    <name type="scientific">Aeribacillus composti</name>
    <dbReference type="NCBI Taxonomy" id="1868734"/>
    <lineage>
        <taxon>Bacteria</taxon>
        <taxon>Bacillati</taxon>
        <taxon>Bacillota</taxon>
        <taxon>Bacilli</taxon>
        <taxon>Bacillales</taxon>
        <taxon>Bacillaceae</taxon>
        <taxon>Aeribacillus</taxon>
    </lineage>
</organism>
<dbReference type="Proteomes" id="UP001303701">
    <property type="component" value="Chromosome"/>
</dbReference>
<keyword evidence="3" id="KW-1185">Reference proteome</keyword>